<reference evidence="12" key="1">
    <citation type="submission" date="2018-11" db="EMBL/GenBank/DDBJ databases">
        <authorList>
            <consortium name="Pathogen Informatics"/>
        </authorList>
    </citation>
    <scope>NUCLEOTIDE SEQUENCE</scope>
</reference>
<name>A0A448XAE5_9PLAT</name>
<evidence type="ECO:0000256" key="5">
    <source>
        <dbReference type="ARBA" id="ARBA00023004"/>
    </source>
</evidence>
<protein>
    <recommendedName>
        <fullName evidence="9">Ferritin</fullName>
        <ecNumber evidence="9">1.16.3.1</ecNumber>
    </recommendedName>
</protein>
<dbReference type="GO" id="GO:0004322">
    <property type="term" value="F:ferroxidase activity"/>
    <property type="evidence" value="ECO:0007669"/>
    <property type="project" value="UniProtKB-EC"/>
</dbReference>
<dbReference type="EMBL" id="CAAALY010131543">
    <property type="protein sequence ID" value="VEL32212.1"/>
    <property type="molecule type" value="Genomic_DNA"/>
</dbReference>
<keyword evidence="5 8" id="KW-0408">Iron</keyword>
<evidence type="ECO:0000256" key="10">
    <source>
        <dbReference type="SAM" id="MobiDB-lite"/>
    </source>
</evidence>
<dbReference type="Pfam" id="PF00210">
    <property type="entry name" value="Ferritin"/>
    <property type="match status" value="1"/>
</dbReference>
<accession>A0A448XAE5</accession>
<feature type="domain" description="Ferritin-like diiron" evidence="11">
    <location>
        <begin position="5"/>
        <end position="164"/>
    </location>
</feature>
<comment type="catalytic activity">
    <reaction evidence="7 9">
        <text>4 Fe(2+) + O2 + 4 H(+) = 4 Fe(3+) + 2 H2O</text>
        <dbReference type="Rhea" id="RHEA:11148"/>
        <dbReference type="ChEBI" id="CHEBI:15377"/>
        <dbReference type="ChEBI" id="CHEBI:15378"/>
        <dbReference type="ChEBI" id="CHEBI:15379"/>
        <dbReference type="ChEBI" id="CHEBI:29033"/>
        <dbReference type="ChEBI" id="CHEBI:29034"/>
        <dbReference type="EC" id="1.16.3.1"/>
    </reaction>
</comment>
<evidence type="ECO:0000256" key="9">
    <source>
        <dbReference type="RuleBase" id="RU361145"/>
    </source>
</evidence>
<feature type="region of interest" description="Disordered" evidence="10">
    <location>
        <begin position="193"/>
        <end position="224"/>
    </location>
</feature>
<dbReference type="PANTHER" id="PTHR11431:SF75">
    <property type="entry name" value="FERRITIN"/>
    <property type="match status" value="1"/>
</dbReference>
<evidence type="ECO:0000256" key="4">
    <source>
        <dbReference type="ARBA" id="ARBA00023002"/>
    </source>
</evidence>
<evidence type="ECO:0000256" key="7">
    <source>
        <dbReference type="ARBA" id="ARBA00047990"/>
    </source>
</evidence>
<dbReference type="InterPro" id="IPR009040">
    <property type="entry name" value="Ferritin-like_diiron"/>
</dbReference>
<dbReference type="GO" id="GO:0006826">
    <property type="term" value="P:iron ion transport"/>
    <property type="evidence" value="ECO:0007669"/>
    <property type="project" value="InterPro"/>
</dbReference>
<dbReference type="GO" id="GO:0008199">
    <property type="term" value="F:ferric iron binding"/>
    <property type="evidence" value="ECO:0007669"/>
    <property type="project" value="InterPro"/>
</dbReference>
<dbReference type="InterPro" id="IPR001519">
    <property type="entry name" value="Ferritin"/>
</dbReference>
<gene>
    <name evidence="12" type="ORF">PXEA_LOCUS25652</name>
</gene>
<feature type="binding site" evidence="8">
    <location>
        <position position="146"/>
    </location>
    <ligand>
        <name>Fe cation</name>
        <dbReference type="ChEBI" id="CHEBI:24875"/>
        <label>1</label>
    </ligand>
</feature>
<feature type="binding site" evidence="8">
    <location>
        <position position="112"/>
    </location>
    <ligand>
        <name>Fe cation</name>
        <dbReference type="ChEBI" id="CHEBI:24875"/>
        <label>1</label>
    </ligand>
</feature>
<sequence length="224" mass="25572">MNSRINFTPEIEQFINNGINMHYSGEIMYNYLASICIYDNISMPCFGEFLRLCAMRMRHTAELMTKFQLIRGGQWQLPESLKPLVSLPVVSQNEKDVNNVMRRLVELALEAERKTERYLRELCQAASSKQDIDTCGFVQTTLIKQQRFILKAMVMHQTGLNSSQNAWLYCNTVVRPFVHEVKEFIEKNCCGSSYSHTSSTGTPSSDSKSEVSTSSKHSHSSSMM</sequence>
<comment type="similarity">
    <text evidence="1 9">Belongs to the ferritin family.</text>
</comment>
<keyword evidence="4 9" id="KW-0560">Oxidoreductase</keyword>
<evidence type="ECO:0000256" key="1">
    <source>
        <dbReference type="ARBA" id="ARBA00007513"/>
    </source>
</evidence>
<dbReference type="GO" id="GO:0008198">
    <property type="term" value="F:ferrous iron binding"/>
    <property type="evidence" value="ECO:0007669"/>
    <property type="project" value="TreeGrafter"/>
</dbReference>
<dbReference type="SUPFAM" id="SSF47240">
    <property type="entry name" value="Ferritin-like"/>
    <property type="match status" value="1"/>
</dbReference>
<dbReference type="InterPro" id="IPR008331">
    <property type="entry name" value="Ferritin_DPS_dom"/>
</dbReference>
<dbReference type="Gene3D" id="1.20.1260.10">
    <property type="match status" value="1"/>
</dbReference>
<dbReference type="EC" id="1.16.3.1" evidence="9"/>
<dbReference type="AlphaFoldDB" id="A0A448XAE5"/>
<keyword evidence="13" id="KW-1185">Reference proteome</keyword>
<dbReference type="InterPro" id="IPR012347">
    <property type="entry name" value="Ferritin-like"/>
</dbReference>
<organism evidence="12 13">
    <name type="scientific">Protopolystoma xenopodis</name>
    <dbReference type="NCBI Taxonomy" id="117903"/>
    <lineage>
        <taxon>Eukaryota</taxon>
        <taxon>Metazoa</taxon>
        <taxon>Spiralia</taxon>
        <taxon>Lophotrochozoa</taxon>
        <taxon>Platyhelminthes</taxon>
        <taxon>Monogenea</taxon>
        <taxon>Polyopisthocotylea</taxon>
        <taxon>Polystomatidea</taxon>
        <taxon>Polystomatidae</taxon>
        <taxon>Protopolystoma</taxon>
    </lineage>
</organism>
<dbReference type="PROSITE" id="PS50905">
    <property type="entry name" value="FERRITIN_LIKE"/>
    <property type="match status" value="1"/>
</dbReference>
<evidence type="ECO:0000256" key="3">
    <source>
        <dbReference type="ARBA" id="ARBA00022723"/>
    </source>
</evidence>
<evidence type="ECO:0000256" key="2">
    <source>
        <dbReference type="ARBA" id="ARBA00022434"/>
    </source>
</evidence>
<comment type="caution">
    <text evidence="12">The sequence shown here is derived from an EMBL/GenBank/DDBJ whole genome shotgun (WGS) entry which is preliminary data.</text>
</comment>
<dbReference type="OrthoDB" id="6264668at2759"/>
<dbReference type="GO" id="GO:0005737">
    <property type="term" value="C:cytoplasm"/>
    <property type="evidence" value="ECO:0007669"/>
    <property type="project" value="TreeGrafter"/>
</dbReference>
<keyword evidence="2 9" id="KW-0409">Iron storage</keyword>
<evidence type="ECO:0000313" key="12">
    <source>
        <dbReference type="EMBL" id="VEL32212.1"/>
    </source>
</evidence>
<dbReference type="InterPro" id="IPR009078">
    <property type="entry name" value="Ferritin-like_SF"/>
</dbReference>
<dbReference type="GO" id="GO:0006879">
    <property type="term" value="P:intracellular iron ion homeostasis"/>
    <property type="evidence" value="ECO:0007669"/>
    <property type="project" value="UniProtKB-KW"/>
</dbReference>
<evidence type="ECO:0000259" key="11">
    <source>
        <dbReference type="PROSITE" id="PS50905"/>
    </source>
</evidence>
<proteinExistence type="inferred from homology"/>
<evidence type="ECO:0000313" key="13">
    <source>
        <dbReference type="Proteomes" id="UP000784294"/>
    </source>
</evidence>
<dbReference type="Proteomes" id="UP000784294">
    <property type="component" value="Unassembled WGS sequence"/>
</dbReference>
<comment type="function">
    <text evidence="6">Stores iron in a soluble, non-toxic, readily available form. Important for iron homeostasis. Has ferroxidase activity. Iron is taken up in the ferrous form and deposited as ferric hydroxides after oxidation.</text>
</comment>
<keyword evidence="3 8" id="KW-0479">Metal-binding</keyword>
<dbReference type="PANTHER" id="PTHR11431">
    <property type="entry name" value="FERRITIN"/>
    <property type="match status" value="1"/>
</dbReference>
<evidence type="ECO:0000256" key="8">
    <source>
        <dbReference type="PIRSR" id="PIRSR601519-1"/>
    </source>
</evidence>
<evidence type="ECO:0000256" key="6">
    <source>
        <dbReference type="ARBA" id="ARBA00025111"/>
    </source>
</evidence>
<comment type="function">
    <text evidence="9">Stores iron in a soluble, non-toxic, readily available form. Important for iron homeostasis. Iron is taken up in the ferrous form and deposited as ferric hydroxides after oxidation.</text>
</comment>
<feature type="non-terminal residue" evidence="12">
    <location>
        <position position="224"/>
    </location>
</feature>